<dbReference type="SMART" id="SM00732">
    <property type="entry name" value="YqgFc"/>
    <property type="match status" value="1"/>
</dbReference>
<evidence type="ECO:0000256" key="5">
    <source>
        <dbReference type="HAMAP-Rule" id="MF_00651"/>
    </source>
</evidence>
<dbReference type="InterPro" id="IPR012337">
    <property type="entry name" value="RNaseH-like_sf"/>
</dbReference>
<dbReference type="NCBIfam" id="TIGR00250">
    <property type="entry name" value="RNAse_H_YqgF"/>
    <property type="match status" value="1"/>
</dbReference>
<comment type="subcellular location">
    <subcellularLocation>
        <location evidence="5">Cytoplasm</location>
    </subcellularLocation>
</comment>
<accession>A0ABZ1BKY0</accession>
<dbReference type="CDD" id="cd16964">
    <property type="entry name" value="YqgF"/>
    <property type="match status" value="1"/>
</dbReference>
<evidence type="ECO:0000256" key="1">
    <source>
        <dbReference type="ARBA" id="ARBA00022490"/>
    </source>
</evidence>
<evidence type="ECO:0000313" key="8">
    <source>
        <dbReference type="Proteomes" id="UP001333102"/>
    </source>
</evidence>
<dbReference type="InterPro" id="IPR037027">
    <property type="entry name" value="YqgF/RNaseH-like_dom_sf"/>
</dbReference>
<feature type="domain" description="YqgF/RNase H-like" evidence="6">
    <location>
        <begin position="6"/>
        <end position="106"/>
    </location>
</feature>
<evidence type="ECO:0000313" key="7">
    <source>
        <dbReference type="EMBL" id="WRP13479.1"/>
    </source>
</evidence>
<dbReference type="PANTHER" id="PTHR33317:SF4">
    <property type="entry name" value="POLYNUCLEOTIDYL TRANSFERASE, RIBONUCLEASE H-LIKE SUPERFAMILY PROTEIN"/>
    <property type="match status" value="1"/>
</dbReference>
<dbReference type="PANTHER" id="PTHR33317">
    <property type="entry name" value="POLYNUCLEOTIDYL TRANSFERASE, RIBONUCLEASE H-LIKE SUPERFAMILY PROTEIN"/>
    <property type="match status" value="1"/>
</dbReference>
<keyword evidence="8" id="KW-1185">Reference proteome</keyword>
<keyword evidence="4 5" id="KW-0378">Hydrolase</keyword>
<dbReference type="Pfam" id="PF03652">
    <property type="entry name" value="RuvX"/>
    <property type="match status" value="1"/>
</dbReference>
<proteinExistence type="inferred from homology"/>
<organism evidence="7 8">
    <name type="scientific">Geochorda subterranea</name>
    <dbReference type="NCBI Taxonomy" id="3109564"/>
    <lineage>
        <taxon>Bacteria</taxon>
        <taxon>Bacillati</taxon>
        <taxon>Bacillota</taxon>
        <taxon>Limnochordia</taxon>
        <taxon>Limnochordales</taxon>
        <taxon>Geochordaceae</taxon>
        <taxon>Geochorda</taxon>
    </lineage>
</organism>
<dbReference type="SUPFAM" id="SSF53098">
    <property type="entry name" value="Ribonuclease H-like"/>
    <property type="match status" value="1"/>
</dbReference>
<protein>
    <recommendedName>
        <fullName evidence="5">Putative pre-16S rRNA nuclease</fullName>
        <ecNumber evidence="5">3.1.-.-</ecNumber>
    </recommendedName>
</protein>
<keyword evidence="3 5" id="KW-0540">Nuclease</keyword>
<dbReference type="RefSeq" id="WP_324667724.1">
    <property type="nucleotide sequence ID" value="NZ_CP141614.1"/>
</dbReference>
<dbReference type="EC" id="3.1.-.-" evidence="5"/>
<name>A0ABZ1BKY0_9FIRM</name>
<dbReference type="InterPro" id="IPR006641">
    <property type="entry name" value="YqgF/RNaseH-like_dom"/>
</dbReference>
<keyword evidence="2 5" id="KW-0690">Ribosome biogenesis</keyword>
<keyword evidence="1 5" id="KW-0963">Cytoplasm</keyword>
<reference evidence="8" key="1">
    <citation type="submission" date="2023-12" db="EMBL/GenBank/DDBJ databases">
        <title>Novel isolates from deep terrestrial aquifers shed light on the physiology and ecology of the class Limnochordia.</title>
        <authorList>
            <person name="Karnachuk O.V."/>
            <person name="Lukina A.P."/>
            <person name="Avakyan M.R."/>
            <person name="Kadnikov V."/>
            <person name="Begmatov S."/>
            <person name="Beletsky A.V."/>
            <person name="Mardanov A.V."/>
            <person name="Ravin N.V."/>
        </authorList>
    </citation>
    <scope>NUCLEOTIDE SEQUENCE [LARGE SCALE GENOMIC DNA]</scope>
    <source>
        <strain evidence="8">LN</strain>
    </source>
</reference>
<gene>
    <name evidence="7" type="primary">ruvX</name>
    <name evidence="7" type="ORF">VLY81_08435</name>
</gene>
<evidence type="ECO:0000256" key="2">
    <source>
        <dbReference type="ARBA" id="ARBA00022517"/>
    </source>
</evidence>
<comment type="similarity">
    <text evidence="5">Belongs to the YqgF HJR family.</text>
</comment>
<comment type="function">
    <text evidence="5">Could be a nuclease involved in processing of the 5'-end of pre-16S rRNA.</text>
</comment>
<dbReference type="InterPro" id="IPR005227">
    <property type="entry name" value="YqgF"/>
</dbReference>
<evidence type="ECO:0000256" key="3">
    <source>
        <dbReference type="ARBA" id="ARBA00022722"/>
    </source>
</evidence>
<evidence type="ECO:0000259" key="6">
    <source>
        <dbReference type="SMART" id="SM00732"/>
    </source>
</evidence>
<dbReference type="HAMAP" id="MF_00651">
    <property type="entry name" value="Nuclease_YqgF"/>
    <property type="match status" value="1"/>
</dbReference>
<dbReference type="EMBL" id="CP141614">
    <property type="protein sequence ID" value="WRP13479.1"/>
    <property type="molecule type" value="Genomic_DNA"/>
</dbReference>
<dbReference type="Gene3D" id="3.30.420.140">
    <property type="entry name" value="YqgF/RNase H-like domain"/>
    <property type="match status" value="1"/>
</dbReference>
<evidence type="ECO:0000256" key="4">
    <source>
        <dbReference type="ARBA" id="ARBA00022801"/>
    </source>
</evidence>
<dbReference type="Proteomes" id="UP001333102">
    <property type="component" value="Chromosome"/>
</dbReference>
<sequence length="150" mass="16397">MREQGGRILALDVGERRIGVAITDPTGATAQPLQTVVRTGQDGGLTRLVAMIRRYDVKEVVVGLPTRTGGEEGPEARRVRAFARRLRSLTGVPVVFVDERYSTREAERILLAADLSRGRRRKVLDHVAAAIVLDTYLARRRVGAGQGEAP</sequence>